<protein>
    <submittedName>
        <fullName evidence="2">Protein kinase domain-containing protein</fullName>
    </submittedName>
</protein>
<name>A0AC35UHH6_9BILA</name>
<reference evidence="2" key="1">
    <citation type="submission" date="2016-11" db="UniProtKB">
        <authorList>
            <consortium name="WormBaseParasite"/>
        </authorList>
    </citation>
    <scope>IDENTIFICATION</scope>
    <source>
        <strain evidence="2">KR3021</strain>
    </source>
</reference>
<dbReference type="Proteomes" id="UP000095286">
    <property type="component" value="Unplaced"/>
</dbReference>
<organism evidence="1 2">
    <name type="scientific">Rhabditophanes sp. KR3021</name>
    <dbReference type="NCBI Taxonomy" id="114890"/>
    <lineage>
        <taxon>Eukaryota</taxon>
        <taxon>Metazoa</taxon>
        <taxon>Ecdysozoa</taxon>
        <taxon>Nematoda</taxon>
        <taxon>Chromadorea</taxon>
        <taxon>Rhabditida</taxon>
        <taxon>Tylenchina</taxon>
        <taxon>Panagrolaimomorpha</taxon>
        <taxon>Strongyloidoidea</taxon>
        <taxon>Alloionematidae</taxon>
        <taxon>Rhabditophanes</taxon>
    </lineage>
</organism>
<proteinExistence type="predicted"/>
<evidence type="ECO:0000313" key="1">
    <source>
        <dbReference type="Proteomes" id="UP000095286"/>
    </source>
</evidence>
<accession>A0AC35UHH6</accession>
<evidence type="ECO:0000313" key="2">
    <source>
        <dbReference type="WBParaSite" id="RSKR_0001091600.2"/>
    </source>
</evidence>
<dbReference type="WBParaSite" id="RSKR_0001091600.2">
    <property type="protein sequence ID" value="RSKR_0001091600.2"/>
    <property type="gene ID" value="RSKR_0001091600"/>
</dbReference>
<sequence>MAEGRKLAKQVSKDGVIGSGVGTNNYELIKKVGSGAFGSAILYKRKLDDTLVIIKEIDMNGISQREREQALQEVFLLSSLDHKHVISYYDSFHEDGILMIEMEYAEGGTLSQYLMLQDEYLDEKIVLYLFEQIMDGVTYLHQHDILHRDLKTANIFLKMNDVKIGDFGISRIMGADTKRDGGANTVIGTPLYLSPEIACGCILYEMACLQRTFEASNLPALVNHIMKADYKAVEGPYSNFLKLIIRDILKVEPAARPTASELLNTLRKYNQASEDLGPKVGFSGFDKNYELIPRFTRPWSALYRFDPKNISLYFLDILPQNQMRVSQIAISSTHKIVLTSDRHVLCMGENRSGQLGLGDKMDRIEKCELVDFLLDKQIVKVAAGNGFSLFKSNQGVVYFSGKKEMSGAQRLTDDISKPKLMECLLREDVIDIGCGHEHAVAVCAGGKVYVYGSIKNGRIGIRESSTIEVVMNDHIYIPTLLQLELPTGHQVTKVQCGIDATMLLTQLGAIFAMGDNSYNKLNINQRQGFFSAKRGDDKGNEVWKPTLLKTFECRVVDVTLGKYHTGVILESGQMHIFGKNSSAGSIDNELFFWGSRGLMNSNECNGFQITDIDKPFIKNHNIAADKEYIVTLPTLVLKLESFASNSDSKPFIKLAGIYCNESEVIVQIDTAPPTPKILPNIRTALSETKKNAFVDIVKKRREDSRTNNSRKNSALNRQNVNGLKSADGSNLNTANTWLRNELDDATIIPFPDSPKSEETKNIEKLTNQIELLKSDLKDNTNSKIERKQKVLLKEKENELAQLAKNSSRLDNSKVSTTPERIDSPSNTKRNSTGEDKVPGVFEEVKATQKNTKICVIC</sequence>